<dbReference type="EMBL" id="FOWD01000001">
    <property type="protein sequence ID" value="SFN73907.1"/>
    <property type="molecule type" value="Genomic_DNA"/>
</dbReference>
<proteinExistence type="predicted"/>
<protein>
    <recommendedName>
        <fullName evidence="4">Lipoprotein</fullName>
    </recommendedName>
</protein>
<name>A0A1I5BGV9_9FIRM</name>
<dbReference type="Proteomes" id="UP000198806">
    <property type="component" value="Unassembled WGS sequence"/>
</dbReference>
<sequence>MKRIFLSIVLILVLSIFCSSCQYKATDSSKLPGESINTYEKNPIQEARELMLDWQIKKIYQEHSLSYDEKELTLPISTSQAETYISQKGLLLSNNDMYKEKWGFDFSIPESKEETVLLDDLHEYLSYWMLMRENMRVLHTEKNNDDYYSMVLTLGYDFADGIYLVQYTMLNEKIQILNVSDAPQILSLQNVYLGVVNQNNPICFGFVKKLKYDLIEDKWMNSDICKIKLFTNAEDYDIQVESPKPFIAFLSKGPQVIGYKAVNSQGDTIEEKELTELDYSNPLEK</sequence>
<keyword evidence="3" id="KW-1185">Reference proteome</keyword>
<dbReference type="AlphaFoldDB" id="A0A1I5BGV9"/>
<evidence type="ECO:0000256" key="1">
    <source>
        <dbReference type="SAM" id="SignalP"/>
    </source>
</evidence>
<reference evidence="2 3" key="1">
    <citation type="submission" date="2016-10" db="EMBL/GenBank/DDBJ databases">
        <authorList>
            <person name="de Groot N.N."/>
        </authorList>
    </citation>
    <scope>NUCLEOTIDE SEQUENCE [LARGE SCALE GENOMIC DNA]</scope>
    <source>
        <strain evidence="2 3">DSM 1283</strain>
    </source>
</reference>
<dbReference type="OrthoDB" id="9768769at2"/>
<keyword evidence="1" id="KW-0732">Signal</keyword>
<gene>
    <name evidence="2" type="ORF">SAMN04489757_1012</name>
</gene>
<dbReference type="RefSeq" id="WP_091683329.1">
    <property type="nucleotide sequence ID" value="NZ_BAABFM010000003.1"/>
</dbReference>
<feature type="signal peptide" evidence="1">
    <location>
        <begin position="1"/>
        <end position="25"/>
    </location>
</feature>
<evidence type="ECO:0008006" key="4">
    <source>
        <dbReference type="Google" id="ProtNLM"/>
    </source>
</evidence>
<evidence type="ECO:0000313" key="3">
    <source>
        <dbReference type="Proteomes" id="UP000198806"/>
    </source>
</evidence>
<evidence type="ECO:0000313" key="2">
    <source>
        <dbReference type="EMBL" id="SFN73907.1"/>
    </source>
</evidence>
<organism evidence="2 3">
    <name type="scientific">Anaerocolumna aminovalerica</name>
    <dbReference type="NCBI Taxonomy" id="1527"/>
    <lineage>
        <taxon>Bacteria</taxon>
        <taxon>Bacillati</taxon>
        <taxon>Bacillota</taxon>
        <taxon>Clostridia</taxon>
        <taxon>Lachnospirales</taxon>
        <taxon>Lachnospiraceae</taxon>
        <taxon>Anaerocolumna</taxon>
    </lineage>
</organism>
<feature type="chain" id="PRO_5011561430" description="Lipoprotein" evidence="1">
    <location>
        <begin position="26"/>
        <end position="285"/>
    </location>
</feature>
<accession>A0A1I5BGV9</accession>